<evidence type="ECO:0000313" key="2">
    <source>
        <dbReference type="Proteomes" id="UP000035287"/>
    </source>
</evidence>
<geneLocation type="plasmid" evidence="1 2">
    <name>p1</name>
</geneLocation>
<accession>A0A0G3XLB2</accession>
<evidence type="ECO:0000313" key="1">
    <source>
        <dbReference type="EMBL" id="AKM12007.1"/>
    </source>
</evidence>
<keyword evidence="1" id="KW-0614">Plasmid</keyword>
<protein>
    <submittedName>
        <fullName evidence="1">Uncharacterized protein</fullName>
    </submittedName>
</protein>
<dbReference type="EMBL" id="CP011771">
    <property type="protein sequence ID" value="AKM12007.1"/>
    <property type="molecule type" value="Genomic_DNA"/>
</dbReference>
<dbReference type="KEGG" id="cna:AB433_17835"/>
<name>A0A0G3XLB2_9SPHN</name>
<organism evidence="1 2">
    <name type="scientific">Croceicoccus naphthovorans</name>
    <dbReference type="NCBI Taxonomy" id="1348774"/>
    <lineage>
        <taxon>Bacteria</taxon>
        <taxon>Pseudomonadati</taxon>
        <taxon>Pseudomonadota</taxon>
        <taxon>Alphaproteobacteria</taxon>
        <taxon>Sphingomonadales</taxon>
        <taxon>Erythrobacteraceae</taxon>
        <taxon>Croceicoccus</taxon>
    </lineage>
</organism>
<dbReference type="PATRIC" id="fig|1348774.3.peg.3756"/>
<dbReference type="AlphaFoldDB" id="A0A0G3XLB2"/>
<sequence>MPQVISSATEVRNVPICNGDDEQVETGCAKLLVFESAIQKSALAVDKNRVSQSMTGLSLVQSGLAGAAQYRLFQPVQREQRPFNAAELTKGVVELVLAASSEWF</sequence>
<keyword evidence="2" id="KW-1185">Reference proteome</keyword>
<reference evidence="1 2" key="1">
    <citation type="submission" date="2015-06" db="EMBL/GenBank/DDBJ databases">
        <authorList>
            <person name="Zeng Y."/>
            <person name="Huang Y."/>
        </authorList>
    </citation>
    <scope>NUCLEOTIDE SEQUENCE [LARGE SCALE GENOMIC DNA]</scope>
    <source>
        <strain evidence="1 2">PQ-2</strain>
        <plasmid evidence="2">Plasmid p1</plasmid>
    </source>
</reference>
<dbReference type="Proteomes" id="UP000035287">
    <property type="component" value="Plasmid p1"/>
</dbReference>
<gene>
    <name evidence="1" type="ORF">AB433_17835</name>
</gene>
<proteinExistence type="predicted"/>